<keyword evidence="2" id="KW-0472">Membrane</keyword>
<protein>
    <recommendedName>
        <fullName evidence="5">Phage tail tape measure protein</fullName>
    </recommendedName>
</protein>
<proteinExistence type="predicted"/>
<feature type="transmembrane region" description="Helical" evidence="2">
    <location>
        <begin position="410"/>
        <end position="429"/>
    </location>
</feature>
<gene>
    <name evidence="3" type="ORF">FRY98_15935</name>
</gene>
<evidence type="ECO:0000313" key="3">
    <source>
        <dbReference type="EMBL" id="TYA12201.1"/>
    </source>
</evidence>
<evidence type="ECO:0000313" key="4">
    <source>
        <dbReference type="Proteomes" id="UP000325218"/>
    </source>
</evidence>
<evidence type="ECO:0000256" key="2">
    <source>
        <dbReference type="SAM" id="Phobius"/>
    </source>
</evidence>
<feature type="region of interest" description="Disordered" evidence="1">
    <location>
        <begin position="586"/>
        <end position="610"/>
    </location>
</feature>
<feature type="transmembrane region" description="Helical" evidence="2">
    <location>
        <begin position="382"/>
        <end position="403"/>
    </location>
</feature>
<accession>A0A5D0CQK5</accession>
<dbReference type="Proteomes" id="UP000325218">
    <property type="component" value="Unassembled WGS sequence"/>
</dbReference>
<dbReference type="OrthoDB" id="1677957at2"/>
<dbReference type="RefSeq" id="WP_148453689.1">
    <property type="nucleotide sequence ID" value="NZ_VSDO01000003.1"/>
</dbReference>
<sequence length="702" mass="75372">MADATLMLKAYDNAGRMLPQVIQPLDQSVTVLNASERAAQNNAMAMLFYTETVQRTMTVVTQVRKEVGELTKAQDKLNQSTDKSAKKASTFVTALKKIDVKQIADAGKPHLARFLNIGAQQQTALDQISTRAGGSAAGKQIFDQTAAQALNYGQDVNAALAGTQQFMAKTTDPAQLEKLNMLAMRLSQLNPGKGLEGAAGAISQMMSGDTKALSSDYKIPETAVNQDAIKSAAKQGDFNTIIASMDQLLNKQNMTKSAFETMMDTPAVKWKRVVDTFNFQLGSLGREGINALGPLFDTLLEALNSEAFKNFISGFGSGLNMVGTFLSGVVGAVWSFLDLLNSGGGQASSMLFGIGAALVLATALLWGMIAPVVAQAIAWIGVYWPLLLIAAGIGLLIGLLMSFGVSGQEIVGFVVGLLYGLFTTLYNLVATAYNLFISFAEFMINLFINPVYAIKKLFYDLVMTFGGYMYDMLRSAEDFASGFAGMILKVVNGALEHINWLIDGINNLFGTDFKRKELITEDDLNLHILSDGLKTALDSYKAPEMPDNVVSFDRMQLKDTSGAVAEGRKLGAESYDKFANKLNNFGKPGFGKDPSKDKNPLGTGGMVPGSGLGGGSAANIGNVGNVGSVDRINETVDISSEDLKMMRELAEMKNIQNFVTLQPSISFGDTHVRQQSDINTIIAHISEKLERDIASSVDAVYG</sequence>
<reference evidence="3 4" key="1">
    <citation type="submission" date="2019-08" db="EMBL/GenBank/DDBJ databases">
        <title>Genome sequencing of Paenibacillus faecis DSM 23593(T).</title>
        <authorList>
            <person name="Kook J.-K."/>
            <person name="Park S.-N."/>
            <person name="Lim Y.K."/>
        </authorList>
    </citation>
    <scope>NUCLEOTIDE SEQUENCE [LARGE SCALE GENOMIC DNA]</scope>
    <source>
        <strain evidence="3 4">DSM 23593</strain>
    </source>
</reference>
<keyword evidence="2" id="KW-0812">Transmembrane</keyword>
<dbReference type="AlphaFoldDB" id="A0A5D0CQK5"/>
<feature type="transmembrane region" description="Helical" evidence="2">
    <location>
        <begin position="349"/>
        <end position="370"/>
    </location>
</feature>
<name>A0A5D0CQK5_9BACL</name>
<keyword evidence="4" id="KW-1185">Reference proteome</keyword>
<keyword evidence="2" id="KW-1133">Transmembrane helix</keyword>
<feature type="transmembrane region" description="Helical" evidence="2">
    <location>
        <begin position="318"/>
        <end position="337"/>
    </location>
</feature>
<evidence type="ECO:0000256" key="1">
    <source>
        <dbReference type="SAM" id="MobiDB-lite"/>
    </source>
</evidence>
<dbReference type="EMBL" id="VSDO01000003">
    <property type="protein sequence ID" value="TYA12201.1"/>
    <property type="molecule type" value="Genomic_DNA"/>
</dbReference>
<comment type="caution">
    <text evidence="3">The sequence shown here is derived from an EMBL/GenBank/DDBJ whole genome shotgun (WGS) entry which is preliminary data.</text>
</comment>
<organism evidence="3 4">
    <name type="scientific">Paenibacillus faecis</name>
    <dbReference type="NCBI Taxonomy" id="862114"/>
    <lineage>
        <taxon>Bacteria</taxon>
        <taxon>Bacillati</taxon>
        <taxon>Bacillota</taxon>
        <taxon>Bacilli</taxon>
        <taxon>Bacillales</taxon>
        <taxon>Paenibacillaceae</taxon>
        <taxon>Paenibacillus</taxon>
    </lineage>
</organism>
<evidence type="ECO:0008006" key="5">
    <source>
        <dbReference type="Google" id="ProtNLM"/>
    </source>
</evidence>
<feature type="transmembrane region" description="Helical" evidence="2">
    <location>
        <begin position="435"/>
        <end position="454"/>
    </location>
</feature>